<dbReference type="EMBL" id="QTUC01000001">
    <property type="protein sequence ID" value="REF38193.1"/>
    <property type="molecule type" value="Genomic_DNA"/>
</dbReference>
<proteinExistence type="predicted"/>
<dbReference type="SUPFAM" id="SSF53597">
    <property type="entry name" value="Dihydrofolate reductase-like"/>
    <property type="match status" value="1"/>
</dbReference>
<organism evidence="5 6">
    <name type="scientific">Thermasporomyces composti</name>
    <dbReference type="NCBI Taxonomy" id="696763"/>
    <lineage>
        <taxon>Bacteria</taxon>
        <taxon>Bacillati</taxon>
        <taxon>Actinomycetota</taxon>
        <taxon>Actinomycetes</taxon>
        <taxon>Propionibacteriales</taxon>
        <taxon>Nocardioidaceae</taxon>
        <taxon>Thermasporomyces</taxon>
    </lineage>
</organism>
<evidence type="ECO:0000313" key="6">
    <source>
        <dbReference type="Proteomes" id="UP000256485"/>
    </source>
</evidence>
<dbReference type="Gene3D" id="3.40.430.10">
    <property type="entry name" value="Dihydrofolate Reductase, subunit A"/>
    <property type="match status" value="1"/>
</dbReference>
<dbReference type="InterPro" id="IPR002734">
    <property type="entry name" value="RibDG_C"/>
</dbReference>
<sequence length="243" mass="26326">MRMLMPRYSDVELDDTALADLYRFPTGRRWVRATFISTVDGAAQGPDHKSGSLSGPADRRVLALLRALSDVVLVGATTARVEGYRPADIRPAFAPIRASLGLPPTPPIAIVTHSLDVPGPLLDDPRTIVLTSADTDPERRARLAERVDVVVAGRQWVDAAAAMTALEERGHTRILCEGGPTFFAFLARGGLIDDLCLTISPSLEAGFAPRIANGLELAEPARLELAMLLEDQGFLFTRYLVTR</sequence>
<dbReference type="GO" id="GO:0009231">
    <property type="term" value="P:riboflavin biosynthetic process"/>
    <property type="evidence" value="ECO:0007669"/>
    <property type="project" value="InterPro"/>
</dbReference>
<evidence type="ECO:0000256" key="2">
    <source>
        <dbReference type="ARBA" id="ARBA00022857"/>
    </source>
</evidence>
<dbReference type="InterPro" id="IPR050765">
    <property type="entry name" value="Riboflavin_Biosynth_HTPR"/>
</dbReference>
<evidence type="ECO:0000256" key="3">
    <source>
        <dbReference type="ARBA" id="ARBA00023002"/>
    </source>
</evidence>
<dbReference type="Proteomes" id="UP000256485">
    <property type="component" value="Unassembled WGS sequence"/>
</dbReference>
<keyword evidence="3" id="KW-0560">Oxidoreductase</keyword>
<evidence type="ECO:0000256" key="1">
    <source>
        <dbReference type="ARBA" id="ARBA00005104"/>
    </source>
</evidence>
<dbReference type="PANTHER" id="PTHR38011">
    <property type="entry name" value="DIHYDROFOLATE REDUCTASE FAMILY PROTEIN (AFU_ORTHOLOGUE AFUA_8G06820)"/>
    <property type="match status" value="1"/>
</dbReference>
<accession>A0A3D9VBW2</accession>
<dbReference type="Pfam" id="PF01872">
    <property type="entry name" value="RibD_C"/>
    <property type="match status" value="1"/>
</dbReference>
<dbReference type="InterPro" id="IPR024072">
    <property type="entry name" value="DHFR-like_dom_sf"/>
</dbReference>
<comment type="pathway">
    <text evidence="1">Cofactor biosynthesis; riboflavin biosynthesis.</text>
</comment>
<dbReference type="AlphaFoldDB" id="A0A3D9VBW2"/>
<reference evidence="5 6" key="1">
    <citation type="submission" date="2018-08" db="EMBL/GenBank/DDBJ databases">
        <title>Sequencing the genomes of 1000 actinobacteria strains.</title>
        <authorList>
            <person name="Klenk H.-P."/>
        </authorList>
    </citation>
    <scope>NUCLEOTIDE SEQUENCE [LARGE SCALE GENOMIC DNA]</scope>
    <source>
        <strain evidence="5 6">DSM 22891</strain>
    </source>
</reference>
<comment type="caution">
    <text evidence="5">The sequence shown here is derived from an EMBL/GenBank/DDBJ whole genome shotgun (WGS) entry which is preliminary data.</text>
</comment>
<protein>
    <submittedName>
        <fullName evidence="5">Riboflavin biosynthesis pyrimidine reductase</fullName>
    </submittedName>
</protein>
<feature type="domain" description="Bacterial bifunctional deaminase-reductase C-terminal" evidence="4">
    <location>
        <begin position="29"/>
        <end position="218"/>
    </location>
</feature>
<evidence type="ECO:0000313" key="5">
    <source>
        <dbReference type="EMBL" id="REF38193.1"/>
    </source>
</evidence>
<keyword evidence="6" id="KW-1185">Reference proteome</keyword>
<dbReference type="GO" id="GO:0008703">
    <property type="term" value="F:5-amino-6-(5-phosphoribosylamino)uracil reductase activity"/>
    <property type="evidence" value="ECO:0007669"/>
    <property type="project" value="InterPro"/>
</dbReference>
<gene>
    <name evidence="5" type="ORF">DFJ64_3664</name>
</gene>
<keyword evidence="2" id="KW-0521">NADP</keyword>
<name>A0A3D9VBW2_THECX</name>
<evidence type="ECO:0000259" key="4">
    <source>
        <dbReference type="Pfam" id="PF01872"/>
    </source>
</evidence>
<dbReference type="PANTHER" id="PTHR38011:SF7">
    <property type="entry name" value="2,5-DIAMINO-6-RIBOSYLAMINO-4(3H)-PYRIMIDINONE 5'-PHOSPHATE REDUCTASE"/>
    <property type="match status" value="1"/>
</dbReference>